<dbReference type="InterPro" id="IPR002798">
    <property type="entry name" value="SpoIIM-like"/>
</dbReference>
<evidence type="ECO:0000256" key="1">
    <source>
        <dbReference type="SAM" id="Phobius"/>
    </source>
</evidence>
<dbReference type="Pfam" id="PF01944">
    <property type="entry name" value="SpoIIM"/>
    <property type="match status" value="1"/>
</dbReference>
<name>A0ABY9WJQ0_9BACI</name>
<sequence length="175" mass="19163">MNFQGRGIKDVVRKLVSNNKILYVISLLLFFGGMAGGDLFRIDAVRGDLNYIQASDVEDLLFNNIKASLVIASGLLSLGIPTVIFLITNGLIVGSSIQQQLELGLSISSIFVKLIPHGIFEIPAILISGIIGLKGVSIIIEYFRTSLSTKQLIKQTLFEIALLTSIILIFLNWQK</sequence>
<keyword evidence="1" id="KW-0812">Transmembrane</keyword>
<dbReference type="RefSeq" id="WP_311066810.1">
    <property type="nucleotide sequence ID" value="NZ_CP134501.1"/>
</dbReference>
<feature type="transmembrane region" description="Helical" evidence="1">
    <location>
        <begin position="125"/>
        <end position="144"/>
    </location>
</feature>
<organism evidence="2 3">
    <name type="scientific">Aeribacillus composti</name>
    <dbReference type="NCBI Taxonomy" id="1868734"/>
    <lineage>
        <taxon>Bacteria</taxon>
        <taxon>Bacillati</taxon>
        <taxon>Bacillota</taxon>
        <taxon>Bacilli</taxon>
        <taxon>Bacillales</taxon>
        <taxon>Bacillaceae</taxon>
        <taxon>Aeribacillus</taxon>
    </lineage>
</organism>
<keyword evidence="3" id="KW-1185">Reference proteome</keyword>
<proteinExistence type="predicted"/>
<evidence type="ECO:0000313" key="3">
    <source>
        <dbReference type="Proteomes" id="UP001303701"/>
    </source>
</evidence>
<gene>
    <name evidence="2" type="ORF">RI196_02175</name>
</gene>
<dbReference type="GeneID" id="301124746"/>
<protein>
    <submittedName>
        <fullName evidence="2">Stage II sporulation protein M</fullName>
    </submittedName>
</protein>
<accession>A0ABY9WJQ0</accession>
<dbReference type="Proteomes" id="UP001303701">
    <property type="component" value="Chromosome"/>
</dbReference>
<feature type="transmembrane region" description="Helical" evidence="1">
    <location>
        <begin position="69"/>
        <end position="94"/>
    </location>
</feature>
<keyword evidence="1" id="KW-0472">Membrane</keyword>
<keyword evidence="1" id="KW-1133">Transmembrane helix</keyword>
<dbReference type="EMBL" id="CP134501">
    <property type="protein sequence ID" value="WNF33526.1"/>
    <property type="molecule type" value="Genomic_DNA"/>
</dbReference>
<feature type="transmembrane region" description="Helical" evidence="1">
    <location>
        <begin position="156"/>
        <end position="173"/>
    </location>
</feature>
<evidence type="ECO:0000313" key="2">
    <source>
        <dbReference type="EMBL" id="WNF33526.1"/>
    </source>
</evidence>
<feature type="transmembrane region" description="Helical" evidence="1">
    <location>
        <begin position="21"/>
        <end position="40"/>
    </location>
</feature>
<reference evidence="2 3" key="1">
    <citation type="submission" date="2023-09" db="EMBL/GenBank/DDBJ databases">
        <title>Different Types of Thermotolerant Ring-Cleaving Dioxygenases derived from Aeribacillus composti HB-1 applied for multiple aromatic hydrocarbons removal.</title>
        <authorList>
            <person name="Cao L."/>
            <person name="Li M."/>
            <person name="Ma T."/>
        </authorList>
    </citation>
    <scope>NUCLEOTIDE SEQUENCE [LARGE SCALE GENOMIC DNA]</scope>
    <source>
        <strain evidence="2 3">HB-1</strain>
    </source>
</reference>